<dbReference type="CDD" id="cd05013">
    <property type="entry name" value="SIS_RpiR"/>
    <property type="match status" value="1"/>
</dbReference>
<evidence type="ECO:0000259" key="4">
    <source>
        <dbReference type="PROSITE" id="PS51071"/>
    </source>
</evidence>
<dbReference type="PROSITE" id="PS51464">
    <property type="entry name" value="SIS"/>
    <property type="match status" value="1"/>
</dbReference>
<feature type="domain" description="HTH rpiR-type" evidence="4">
    <location>
        <begin position="2"/>
        <end position="78"/>
    </location>
</feature>
<evidence type="ECO:0000256" key="3">
    <source>
        <dbReference type="ARBA" id="ARBA00023163"/>
    </source>
</evidence>
<dbReference type="EMBL" id="VBSP01000023">
    <property type="protein sequence ID" value="TLQ40878.1"/>
    <property type="molecule type" value="Genomic_DNA"/>
</dbReference>
<dbReference type="InterPro" id="IPR046348">
    <property type="entry name" value="SIS_dom_sf"/>
</dbReference>
<name>A0A5R9DU70_9LACT</name>
<dbReference type="OrthoDB" id="3684496at2"/>
<dbReference type="Pfam" id="PF01380">
    <property type="entry name" value="SIS"/>
    <property type="match status" value="1"/>
</dbReference>
<dbReference type="PANTHER" id="PTHR30514:SF1">
    <property type="entry name" value="HTH-TYPE TRANSCRIPTIONAL REGULATOR HEXR-RELATED"/>
    <property type="match status" value="1"/>
</dbReference>
<dbReference type="GO" id="GO:0097367">
    <property type="term" value="F:carbohydrate derivative binding"/>
    <property type="evidence" value="ECO:0007669"/>
    <property type="project" value="InterPro"/>
</dbReference>
<evidence type="ECO:0000313" key="6">
    <source>
        <dbReference type="EMBL" id="TLQ40878.1"/>
    </source>
</evidence>
<keyword evidence="3" id="KW-0804">Transcription</keyword>
<keyword evidence="2" id="KW-0238">DNA-binding</keyword>
<organism evidence="6 7">
    <name type="scientific">Ruoffia tabacinasalis</name>
    <dbReference type="NCBI Taxonomy" id="87458"/>
    <lineage>
        <taxon>Bacteria</taxon>
        <taxon>Bacillati</taxon>
        <taxon>Bacillota</taxon>
        <taxon>Bacilli</taxon>
        <taxon>Lactobacillales</taxon>
        <taxon>Aerococcaceae</taxon>
        <taxon>Ruoffia</taxon>
    </lineage>
</organism>
<gene>
    <name evidence="6" type="ORF">FEZ33_07170</name>
</gene>
<dbReference type="Gene3D" id="1.10.10.10">
    <property type="entry name" value="Winged helix-like DNA-binding domain superfamily/Winged helix DNA-binding domain"/>
    <property type="match status" value="1"/>
</dbReference>
<keyword evidence="1" id="KW-0805">Transcription regulation</keyword>
<dbReference type="InterPro" id="IPR000281">
    <property type="entry name" value="HTH_RpiR"/>
</dbReference>
<proteinExistence type="predicted"/>
<comment type="caution">
    <text evidence="6">The sequence shown here is derived from an EMBL/GenBank/DDBJ whole genome shotgun (WGS) entry which is preliminary data.</text>
</comment>
<dbReference type="InterPro" id="IPR001347">
    <property type="entry name" value="SIS_dom"/>
</dbReference>
<feature type="domain" description="SIS" evidence="5">
    <location>
        <begin position="114"/>
        <end position="252"/>
    </location>
</feature>
<dbReference type="SUPFAM" id="SSF46689">
    <property type="entry name" value="Homeodomain-like"/>
    <property type="match status" value="1"/>
</dbReference>
<reference evidence="6 7" key="1">
    <citation type="submission" date="2019-05" db="EMBL/GenBank/DDBJ databases">
        <title>The metagenome of a microbial culture collection derived from dairy environment covers the genomic content of the human microbiome.</title>
        <authorList>
            <person name="Roder T."/>
            <person name="Wuthrich D."/>
            <person name="Sattari Z."/>
            <person name="Von Ah U."/>
            <person name="Bar C."/>
            <person name="Ronchi F."/>
            <person name="Macpherson A.J."/>
            <person name="Ganal-Vonarburg S.C."/>
            <person name="Bruggmann R."/>
            <person name="Vergeres G."/>
        </authorList>
    </citation>
    <scope>NUCLEOTIDE SEQUENCE [LARGE SCALE GENOMIC DNA]</scope>
    <source>
        <strain evidence="6 7">FAM 24227</strain>
    </source>
</reference>
<dbReference type="InterPro" id="IPR035472">
    <property type="entry name" value="RpiR-like_SIS"/>
</dbReference>
<dbReference type="InterPro" id="IPR009057">
    <property type="entry name" value="Homeodomain-like_sf"/>
</dbReference>
<dbReference type="SUPFAM" id="SSF53697">
    <property type="entry name" value="SIS domain"/>
    <property type="match status" value="1"/>
</dbReference>
<dbReference type="GO" id="GO:0003677">
    <property type="term" value="F:DNA binding"/>
    <property type="evidence" value="ECO:0007669"/>
    <property type="project" value="UniProtKB-KW"/>
</dbReference>
<evidence type="ECO:0000256" key="1">
    <source>
        <dbReference type="ARBA" id="ARBA00023015"/>
    </source>
</evidence>
<dbReference type="GO" id="GO:0003700">
    <property type="term" value="F:DNA-binding transcription factor activity"/>
    <property type="evidence" value="ECO:0007669"/>
    <property type="project" value="InterPro"/>
</dbReference>
<dbReference type="InterPro" id="IPR036388">
    <property type="entry name" value="WH-like_DNA-bd_sf"/>
</dbReference>
<dbReference type="InterPro" id="IPR047640">
    <property type="entry name" value="RpiR-like"/>
</dbReference>
<sequence>MDELLYKLEKQANELSELEKVVFKFMKSSPETFVNGTLDQISEITYVSTATISRTIKKVGFKNFQELKFVFLQELRNNSKLSNQSLDATSFQNSIIEKIEATFDFLEESNFEVILDQIHKANNIEIYSVGSSLTIGIDLSRKLLSLGKNANAYVDWDDLSRKSKIQKTSELAILISLSGETKHIIEYATNLSENKVTMIGIIGTADSRLEEKVDHCIYAPSIVKYYKEADISSRVAMVAIIEYLTIKYSEFV</sequence>
<dbReference type="Pfam" id="PF01418">
    <property type="entry name" value="HTH_6"/>
    <property type="match status" value="1"/>
</dbReference>
<accession>A0A5R9DU70</accession>
<dbReference type="Proteomes" id="UP000306420">
    <property type="component" value="Unassembled WGS sequence"/>
</dbReference>
<evidence type="ECO:0000313" key="7">
    <source>
        <dbReference type="Proteomes" id="UP000306420"/>
    </source>
</evidence>
<dbReference type="PANTHER" id="PTHR30514">
    <property type="entry name" value="GLUCOKINASE"/>
    <property type="match status" value="1"/>
</dbReference>
<evidence type="ECO:0000259" key="5">
    <source>
        <dbReference type="PROSITE" id="PS51464"/>
    </source>
</evidence>
<dbReference type="Gene3D" id="3.40.50.10490">
    <property type="entry name" value="Glucose-6-phosphate isomerase like protein, domain 1"/>
    <property type="match status" value="1"/>
</dbReference>
<dbReference type="PROSITE" id="PS51071">
    <property type="entry name" value="HTH_RPIR"/>
    <property type="match status" value="1"/>
</dbReference>
<dbReference type="GO" id="GO:1901135">
    <property type="term" value="P:carbohydrate derivative metabolic process"/>
    <property type="evidence" value="ECO:0007669"/>
    <property type="project" value="InterPro"/>
</dbReference>
<dbReference type="RefSeq" id="WP_138404721.1">
    <property type="nucleotide sequence ID" value="NZ_VBSP01000023.1"/>
</dbReference>
<evidence type="ECO:0000256" key="2">
    <source>
        <dbReference type="ARBA" id="ARBA00023125"/>
    </source>
</evidence>
<protein>
    <submittedName>
        <fullName evidence="6">MurR/RpiR family transcriptional regulator</fullName>
    </submittedName>
</protein>
<dbReference type="AlphaFoldDB" id="A0A5R9DU70"/>